<protein>
    <recommendedName>
        <fullName evidence="5">DUF4190 domain-containing protein</fullName>
    </recommendedName>
</protein>
<dbReference type="RefSeq" id="WP_284328241.1">
    <property type="nucleotide sequence ID" value="NZ_BSUN01000001.1"/>
</dbReference>
<evidence type="ECO:0008006" key="5">
    <source>
        <dbReference type="Google" id="ProtNLM"/>
    </source>
</evidence>
<keyword evidence="2" id="KW-1133">Transmembrane helix</keyword>
<gene>
    <name evidence="3" type="ORF">GCM10025876_20670</name>
</gene>
<feature type="compositionally biased region" description="Basic residues" evidence="1">
    <location>
        <begin position="257"/>
        <end position="276"/>
    </location>
</feature>
<dbReference type="EMBL" id="BSUN01000001">
    <property type="protein sequence ID" value="GMA35863.1"/>
    <property type="molecule type" value="Genomic_DNA"/>
</dbReference>
<feature type="region of interest" description="Disordered" evidence="1">
    <location>
        <begin position="250"/>
        <end position="276"/>
    </location>
</feature>
<feature type="transmembrane region" description="Helical" evidence="2">
    <location>
        <begin position="104"/>
        <end position="127"/>
    </location>
</feature>
<evidence type="ECO:0000313" key="3">
    <source>
        <dbReference type="EMBL" id="GMA35863.1"/>
    </source>
</evidence>
<reference evidence="4" key="1">
    <citation type="journal article" date="2019" name="Int. J. Syst. Evol. Microbiol.">
        <title>The Global Catalogue of Microorganisms (GCM) 10K type strain sequencing project: providing services to taxonomists for standard genome sequencing and annotation.</title>
        <authorList>
            <consortium name="The Broad Institute Genomics Platform"/>
            <consortium name="The Broad Institute Genome Sequencing Center for Infectious Disease"/>
            <person name="Wu L."/>
            <person name="Ma J."/>
        </authorList>
    </citation>
    <scope>NUCLEOTIDE SEQUENCE [LARGE SCALE GENOMIC DNA]</scope>
    <source>
        <strain evidence="4">NBRC 112299</strain>
    </source>
</reference>
<evidence type="ECO:0000256" key="1">
    <source>
        <dbReference type="SAM" id="MobiDB-lite"/>
    </source>
</evidence>
<evidence type="ECO:0000313" key="4">
    <source>
        <dbReference type="Proteomes" id="UP001157125"/>
    </source>
</evidence>
<comment type="caution">
    <text evidence="3">The sequence shown here is derived from an EMBL/GenBank/DDBJ whole genome shotgun (WGS) entry which is preliminary data.</text>
</comment>
<sequence length="276" mass="29277">MTDPRDDDVTAADAAAPTEVMEPISVDDTAVMDGLPPVVAPADPDDDEPADIDAIAEEAAEPSRSWIGVVAFLTGAIGLWVVAIPLGHAGIVAARRGRATTRGFAVAGTILGYVGLALTAVLVWFLLRGPQPETLDAYAYHDVVEVGNAVARAVEQDESLPTVEVAGEGYTVAGTQVAGLLETQRSVALTPVGDEGWCLEARLRGRPRGVVVLPLCRWRDQGRDLRGRVGQARHTRAPGRAMRAGALACDGGASPRAWRRPRPCVPHPRRRATRRP</sequence>
<evidence type="ECO:0000256" key="2">
    <source>
        <dbReference type="SAM" id="Phobius"/>
    </source>
</evidence>
<dbReference type="Proteomes" id="UP001157125">
    <property type="component" value="Unassembled WGS sequence"/>
</dbReference>
<proteinExistence type="predicted"/>
<name>A0ABQ6IFF7_9MICO</name>
<keyword evidence="2" id="KW-0472">Membrane</keyword>
<organism evidence="3 4">
    <name type="scientific">Demequina litorisediminis</name>
    <dbReference type="NCBI Taxonomy" id="1849022"/>
    <lineage>
        <taxon>Bacteria</taxon>
        <taxon>Bacillati</taxon>
        <taxon>Actinomycetota</taxon>
        <taxon>Actinomycetes</taxon>
        <taxon>Micrococcales</taxon>
        <taxon>Demequinaceae</taxon>
        <taxon>Demequina</taxon>
    </lineage>
</organism>
<keyword evidence="4" id="KW-1185">Reference proteome</keyword>
<accession>A0ABQ6IFF7</accession>
<keyword evidence="2" id="KW-0812">Transmembrane</keyword>
<feature type="transmembrane region" description="Helical" evidence="2">
    <location>
        <begin position="66"/>
        <end position="92"/>
    </location>
</feature>